<dbReference type="GO" id="GO:0030425">
    <property type="term" value="C:dendrite"/>
    <property type="evidence" value="ECO:0007669"/>
    <property type="project" value="TreeGrafter"/>
</dbReference>
<feature type="compositionally biased region" description="Acidic residues" evidence="16">
    <location>
        <begin position="481"/>
        <end position="492"/>
    </location>
</feature>
<evidence type="ECO:0000259" key="17">
    <source>
        <dbReference type="PROSITE" id="PS50105"/>
    </source>
</evidence>
<dbReference type="GO" id="GO:0031175">
    <property type="term" value="P:neuron projection development"/>
    <property type="evidence" value="ECO:0007669"/>
    <property type="project" value="TreeGrafter"/>
</dbReference>
<dbReference type="GO" id="GO:0051015">
    <property type="term" value="F:actin filament binding"/>
    <property type="evidence" value="ECO:0007669"/>
    <property type="project" value="TreeGrafter"/>
</dbReference>
<keyword evidence="19" id="KW-1185">Reference proteome</keyword>
<feature type="compositionally biased region" description="Low complexity" evidence="16">
    <location>
        <begin position="1047"/>
        <end position="1060"/>
    </location>
</feature>
<dbReference type="FunFam" id="1.10.150.50:FF:000008">
    <property type="entry name" value="Neurabin-1 isoform 1-like protein"/>
    <property type="match status" value="1"/>
</dbReference>
<organism evidence="19 20">
    <name type="scientific">Carassius auratus</name>
    <name type="common">Goldfish</name>
    <dbReference type="NCBI Taxonomy" id="7957"/>
    <lineage>
        <taxon>Eukaryota</taxon>
        <taxon>Metazoa</taxon>
        <taxon>Chordata</taxon>
        <taxon>Craniata</taxon>
        <taxon>Vertebrata</taxon>
        <taxon>Euteleostomi</taxon>
        <taxon>Actinopterygii</taxon>
        <taxon>Neopterygii</taxon>
        <taxon>Teleostei</taxon>
        <taxon>Ostariophysi</taxon>
        <taxon>Cypriniformes</taxon>
        <taxon>Cyprinidae</taxon>
        <taxon>Cyprininae</taxon>
        <taxon>Carassius</taxon>
    </lineage>
</organism>
<dbReference type="InterPro" id="IPR036034">
    <property type="entry name" value="PDZ_sf"/>
</dbReference>
<evidence type="ECO:0000256" key="14">
    <source>
        <dbReference type="ARBA" id="ARBA00077125"/>
    </source>
</evidence>
<dbReference type="Gene3D" id="1.10.287.1490">
    <property type="match status" value="1"/>
</dbReference>
<evidence type="ECO:0000256" key="8">
    <source>
        <dbReference type="ARBA" id="ARBA00023054"/>
    </source>
</evidence>
<evidence type="ECO:0000256" key="15">
    <source>
        <dbReference type="ARBA" id="ARBA00082439"/>
    </source>
</evidence>
<dbReference type="PANTHER" id="PTHR16154">
    <property type="entry name" value="NEURABIN"/>
    <property type="match status" value="1"/>
</dbReference>
<dbReference type="GO" id="GO:0014069">
    <property type="term" value="C:postsynaptic density"/>
    <property type="evidence" value="ECO:0007669"/>
    <property type="project" value="TreeGrafter"/>
</dbReference>
<feature type="compositionally biased region" description="Polar residues" evidence="16">
    <location>
        <begin position="1033"/>
        <end position="1045"/>
    </location>
</feature>
<feature type="region of interest" description="Disordered" evidence="16">
    <location>
        <begin position="923"/>
        <end position="942"/>
    </location>
</feature>
<feature type="compositionally biased region" description="Acidic residues" evidence="16">
    <location>
        <begin position="542"/>
        <end position="566"/>
    </location>
</feature>
<feature type="region of interest" description="Disordered" evidence="16">
    <location>
        <begin position="948"/>
        <end position="1207"/>
    </location>
</feature>
<evidence type="ECO:0000256" key="3">
    <source>
        <dbReference type="ARBA" id="ARBA00022490"/>
    </source>
</evidence>
<evidence type="ECO:0000256" key="2">
    <source>
        <dbReference type="ARBA" id="ARBA00022473"/>
    </source>
</evidence>
<evidence type="ECO:0000256" key="12">
    <source>
        <dbReference type="ARBA" id="ARBA00067399"/>
    </source>
</evidence>
<sequence>MIKAESKGERTLRSASPHRNAYKSDFHAIKCSFDGTKSDSEDKSYANGASDLREDTRGRPFGNRVSKIKNIFLQMDGQQPPESQEPAYKTDASSPVSPVSKFPVSTHKTCLSSANNQEPQNTDRTPKGEEVEIDKAALAEKFSVTRKLFERGIKEQPAADKPGPGRVSTRLSQGKVPEEGRGARRSFGSSENNNSSVIQSPTSPTRSAPEERRETEDSKQVSRLSLNSGPVSKRLENFTVDGNKEDSMQSPEKLSSPTERSLPSPRGSFQKPSSPAADPEHKPTSPNSDKLLPKTNSSSPPFKSISPISYKPTSPTSRTPGEPLSPNAQSPSSGNHSVKDSTINEAPQHSSTPAKDLKASPSASGTYKRPWSPEEPKSPNHIIRSPSRDIYKEQVAQSLDPAGAGVVRAELVVVQNESSESEENDEELLEEVKLQRELKLEAQRKDVTASLQVSSPQNHTEDKQLEKDACVSTELKKEEPNQEEEEEEEEEEIIQKRNSCHEDDDEEESEQEDPDECGKTSPVFYSFENAAFVDDKEPGQDQQDEEDEDEVYEEYDEAPGLCEDEEGPPRRKIRFSTEPIRVYSTFSNEEYDRRNDDVDPVAASAEYELEKRVEKMDVFPVEIEKGDKGLGISIIGMGVGADQGLEKLGIFVKTITQDGAAERDGRIQVNDQIVEVDGISLVGVTQLFAATVLKNTKGTVRFLIGREKPGVQSEVARLISETLEQERQQQQVDDTYEVSTEEDEHYEDEEEEGILGSSFGRRNVEVYDLPESEEMFLPSDMDAAQLTFRFKELQIKHTIAEAEVDELKERLREASEERAAWEAREAQLERSVQENSERMAQMEKNWLEAQALCKSIDEQLNDTQSQYEALDKKYSKAKKLLKDYQQKEAEYEQREEDLRRSLEEREAEYKTHIEDLQRRLAQLESESPLSGSKSADSVLLGADWSEVVPETERLDTSVHRAKAQLAQRSKRQPPSRSKLKETLSSPVRSPQDDDESQSVSPESPPPRRRSVQESLSLPVAISSPANHQKDEGSVTSSSQSVQRDPQSPALSSPKDSSPSSFLRNVKKRESKGKGKEVKDESNDAAGKTRRRFPDFGGLRKSGGKGKKLSKEATRASLDSRGSAELLEESGARVSPSESMTSIPTCMPFSWFGEKDKERDRDPSSSSSSLPHTAADEHSHSSKNKSLSVLDDSNPSSPASDFSGLVLEPNLSGRSHTLTFSSSEMLDDEEPCSGGKEYHWQNRPVSDWTSQQVCHWLMGMNMDQYTPEFSTQAIDGQQLLNLDSDRLKALGVSSQNDRATIKKKLKEMKKAQEKMEKQREKREKEARRSGRLPASTDSVC</sequence>
<feature type="region of interest" description="Disordered" evidence="16">
    <location>
        <begin position="443"/>
        <end position="570"/>
    </location>
</feature>
<evidence type="ECO:0000259" key="18">
    <source>
        <dbReference type="PROSITE" id="PS50106"/>
    </source>
</evidence>
<dbReference type="Pfam" id="PF07647">
    <property type="entry name" value="SAM_2"/>
    <property type="match status" value="1"/>
</dbReference>
<feature type="compositionally biased region" description="Basic and acidic residues" evidence="16">
    <location>
        <begin position="1307"/>
        <end position="1327"/>
    </location>
</feature>
<feature type="compositionally biased region" description="Polar residues" evidence="16">
    <location>
        <begin position="106"/>
        <end position="123"/>
    </location>
</feature>
<dbReference type="GO" id="GO:0005737">
    <property type="term" value="C:cytoplasm"/>
    <property type="evidence" value="ECO:0007669"/>
    <property type="project" value="TreeGrafter"/>
</dbReference>
<keyword evidence="5" id="KW-0221">Differentiation</keyword>
<comment type="subcellular location">
    <subcellularLocation>
        <location evidence="1">Cytoplasm</location>
        <location evidence="1">Cytoskeleton</location>
    </subcellularLocation>
    <subcellularLocation>
        <location evidence="11">Synapse</location>
    </subcellularLocation>
</comment>
<feature type="compositionally biased region" description="Acidic residues" evidence="16">
    <location>
        <begin position="502"/>
        <end position="515"/>
    </location>
</feature>
<dbReference type="RefSeq" id="XP_026128466.1">
    <property type="nucleotide sequence ID" value="XM_026272681.1"/>
</dbReference>
<evidence type="ECO:0000256" key="10">
    <source>
        <dbReference type="ARBA" id="ARBA00023212"/>
    </source>
</evidence>
<feature type="domain" description="PDZ" evidence="18">
    <location>
        <begin position="620"/>
        <end position="708"/>
    </location>
</feature>
<dbReference type="SUPFAM" id="SSF50156">
    <property type="entry name" value="PDZ domain-like"/>
    <property type="match status" value="1"/>
</dbReference>
<dbReference type="PROSITE" id="PS50105">
    <property type="entry name" value="SAM_DOMAIN"/>
    <property type="match status" value="1"/>
</dbReference>
<name>A0A6P6Q4U8_CARAU</name>
<dbReference type="Pfam" id="PF17817">
    <property type="entry name" value="PDZ_5"/>
    <property type="match status" value="1"/>
</dbReference>
<keyword evidence="10" id="KW-0206">Cytoskeleton</keyword>
<evidence type="ECO:0000313" key="20">
    <source>
        <dbReference type="RefSeq" id="XP_026128466.1"/>
    </source>
</evidence>
<dbReference type="CDD" id="cd06790">
    <property type="entry name" value="PDZ_neurabin-like"/>
    <property type="match status" value="1"/>
</dbReference>
<feature type="compositionally biased region" description="Low complexity" evidence="16">
    <location>
        <begin position="93"/>
        <end position="105"/>
    </location>
</feature>
<evidence type="ECO:0000256" key="9">
    <source>
        <dbReference type="ARBA" id="ARBA00023203"/>
    </source>
</evidence>
<dbReference type="CDD" id="cd09512">
    <property type="entry name" value="SAM_Neurabin-like"/>
    <property type="match status" value="1"/>
</dbReference>
<feature type="compositionally biased region" description="Basic and acidic residues" evidence="16">
    <location>
        <begin position="1152"/>
        <end position="1162"/>
    </location>
</feature>
<dbReference type="Proteomes" id="UP000515129">
    <property type="component" value="Chromosome 9"/>
</dbReference>
<feature type="compositionally biased region" description="Polar residues" evidence="16">
    <location>
        <begin position="1183"/>
        <end position="1199"/>
    </location>
</feature>
<keyword evidence="7" id="KW-0770">Synapse</keyword>
<feature type="region of interest" description="Disordered" evidence="16">
    <location>
        <begin position="728"/>
        <end position="754"/>
    </location>
</feature>
<keyword evidence="9" id="KW-0009">Actin-binding</keyword>
<protein>
    <recommendedName>
        <fullName evidence="12">Neurabin-1</fullName>
    </recommendedName>
    <alternativeName>
        <fullName evidence="14">Neurabin-I</fullName>
    </alternativeName>
    <alternativeName>
        <fullName evidence="13">Neural tissue-specific F-actin-binding protein I</fullName>
    </alternativeName>
    <alternativeName>
        <fullName evidence="15">Protein phosphatase 1 regulatory subunit 9A</fullName>
    </alternativeName>
</protein>
<feature type="domain" description="SAM" evidence="17">
    <location>
        <begin position="1247"/>
        <end position="1310"/>
    </location>
</feature>
<dbReference type="Pfam" id="PF00595">
    <property type="entry name" value="PDZ"/>
    <property type="match status" value="1"/>
</dbReference>
<feature type="compositionally biased region" description="Polar residues" evidence="16">
    <location>
        <begin position="187"/>
        <end position="206"/>
    </location>
</feature>
<dbReference type="PROSITE" id="PS50106">
    <property type="entry name" value="PDZ"/>
    <property type="match status" value="1"/>
</dbReference>
<dbReference type="Gene3D" id="2.30.42.10">
    <property type="match status" value="1"/>
</dbReference>
<feature type="compositionally biased region" description="Acidic residues" evidence="16">
    <location>
        <begin position="734"/>
        <end position="753"/>
    </location>
</feature>
<dbReference type="InterPro" id="IPR001478">
    <property type="entry name" value="PDZ"/>
</dbReference>
<feature type="compositionally biased region" description="Low complexity" evidence="16">
    <location>
        <begin position="297"/>
        <end position="312"/>
    </location>
</feature>
<evidence type="ECO:0000256" key="7">
    <source>
        <dbReference type="ARBA" id="ARBA00023018"/>
    </source>
</evidence>
<evidence type="ECO:0000256" key="5">
    <source>
        <dbReference type="ARBA" id="ARBA00022782"/>
    </source>
</evidence>
<dbReference type="InterPro" id="IPR001660">
    <property type="entry name" value="SAM"/>
</dbReference>
<feature type="compositionally biased region" description="Polar residues" evidence="16">
    <location>
        <begin position="326"/>
        <end position="353"/>
    </location>
</feature>
<feature type="compositionally biased region" description="Basic and acidic residues" evidence="16">
    <location>
        <begin position="1071"/>
        <end position="1081"/>
    </location>
</feature>
<dbReference type="SMART" id="SM00228">
    <property type="entry name" value="PDZ"/>
    <property type="match status" value="1"/>
</dbReference>
<evidence type="ECO:0000256" key="11">
    <source>
        <dbReference type="ARBA" id="ARBA00034103"/>
    </source>
</evidence>
<dbReference type="InterPro" id="IPR013761">
    <property type="entry name" value="SAM/pointed_sf"/>
</dbReference>
<dbReference type="SMART" id="SM00454">
    <property type="entry name" value="SAM"/>
    <property type="match status" value="1"/>
</dbReference>
<keyword evidence="6" id="KW-0524">Neurogenesis</keyword>
<proteinExistence type="predicted"/>
<feature type="region of interest" description="Disordered" evidence="16">
    <location>
        <begin position="1"/>
        <end position="137"/>
    </location>
</feature>
<keyword evidence="3" id="KW-0963">Cytoplasm</keyword>
<feature type="compositionally biased region" description="Basic and acidic residues" evidence="16">
    <location>
        <begin position="1"/>
        <end position="12"/>
    </location>
</feature>
<dbReference type="InterPro" id="IPR043446">
    <property type="entry name" value="Neurabin-like"/>
</dbReference>
<dbReference type="InterPro" id="IPR040645">
    <property type="entry name" value="Neurabin-1/2_PDZ"/>
</dbReference>
<keyword evidence="4" id="KW-0597">Phosphoprotein</keyword>
<feature type="compositionally biased region" description="Basic and acidic residues" evidence="16">
    <location>
        <begin position="124"/>
        <end position="137"/>
    </location>
</feature>
<evidence type="ECO:0000256" key="13">
    <source>
        <dbReference type="ARBA" id="ARBA00076637"/>
    </source>
</evidence>
<gene>
    <name evidence="20" type="primary">LOC113109118</name>
</gene>
<evidence type="ECO:0000256" key="6">
    <source>
        <dbReference type="ARBA" id="ARBA00022902"/>
    </source>
</evidence>
<dbReference type="Gene3D" id="1.10.150.50">
    <property type="entry name" value="Transcription Factor, Ets-1"/>
    <property type="match status" value="1"/>
</dbReference>
<feature type="region of interest" description="Disordered" evidence="16">
    <location>
        <begin position="151"/>
        <end position="388"/>
    </location>
</feature>
<dbReference type="GO" id="GO:0019722">
    <property type="term" value="P:calcium-mediated signaling"/>
    <property type="evidence" value="ECO:0007669"/>
    <property type="project" value="TreeGrafter"/>
</dbReference>
<feature type="compositionally biased region" description="Polar residues" evidence="16">
    <location>
        <begin position="221"/>
        <end position="230"/>
    </location>
</feature>
<feature type="region of interest" description="Disordered" evidence="16">
    <location>
        <begin position="1305"/>
        <end position="1339"/>
    </location>
</feature>
<feature type="compositionally biased region" description="Polar residues" evidence="16">
    <location>
        <begin position="449"/>
        <end position="458"/>
    </location>
</feature>
<dbReference type="GeneID" id="113109118"/>
<evidence type="ECO:0000256" key="4">
    <source>
        <dbReference type="ARBA" id="ARBA00022553"/>
    </source>
</evidence>
<keyword evidence="2" id="KW-0217">Developmental protein</keyword>
<evidence type="ECO:0000256" key="1">
    <source>
        <dbReference type="ARBA" id="ARBA00004245"/>
    </source>
</evidence>
<evidence type="ECO:0000313" key="19">
    <source>
        <dbReference type="Proteomes" id="UP000515129"/>
    </source>
</evidence>
<dbReference type="SUPFAM" id="SSF47769">
    <property type="entry name" value="SAM/Pointed domain"/>
    <property type="match status" value="1"/>
</dbReference>
<feature type="compositionally biased region" description="Basic and acidic residues" evidence="16">
    <location>
        <begin position="208"/>
        <end position="220"/>
    </location>
</feature>
<keyword evidence="8" id="KW-0175">Coiled coil</keyword>
<dbReference type="FunFam" id="2.30.42.10:FF:000010">
    <property type="entry name" value="Neurabin-1 isoform 1"/>
    <property type="match status" value="1"/>
</dbReference>
<reference evidence="20" key="1">
    <citation type="submission" date="2025-08" db="UniProtKB">
        <authorList>
            <consortium name="RefSeq"/>
        </authorList>
    </citation>
    <scope>IDENTIFICATION</scope>
    <source>
        <strain evidence="20">Wakin</strain>
        <tissue evidence="20">Muscle</tissue>
    </source>
</reference>
<feature type="compositionally biased region" description="Polar residues" evidence="16">
    <location>
        <begin position="248"/>
        <end position="261"/>
    </location>
</feature>
<evidence type="ECO:0000256" key="16">
    <source>
        <dbReference type="SAM" id="MobiDB-lite"/>
    </source>
</evidence>
<accession>A0A6P6Q4U8</accession>
<feature type="compositionally biased region" description="Polar residues" evidence="16">
    <location>
        <begin position="924"/>
        <end position="935"/>
    </location>
</feature>
<dbReference type="GO" id="GO:0015629">
    <property type="term" value="C:actin cytoskeleton"/>
    <property type="evidence" value="ECO:0007669"/>
    <property type="project" value="TreeGrafter"/>
</dbReference>
<dbReference type="PANTHER" id="PTHR16154:SF26">
    <property type="entry name" value="PROTEIN PHOSPHATASE 1 REGULATORY SUBUNIT 9 LIKE"/>
    <property type="match status" value="1"/>
</dbReference>
<dbReference type="GO" id="GO:0007015">
    <property type="term" value="P:actin filament organization"/>
    <property type="evidence" value="ECO:0007669"/>
    <property type="project" value="TreeGrafter"/>
</dbReference>
<feature type="compositionally biased region" description="Basic and acidic residues" evidence="16">
    <location>
        <begin position="459"/>
        <end position="480"/>
    </location>
</feature>